<reference evidence="3" key="1">
    <citation type="submission" date="2020-10" db="EMBL/GenBank/DDBJ databases">
        <title>Sequencing the genomes of 1000 actinobacteria strains.</title>
        <authorList>
            <person name="Klenk H.-P."/>
        </authorList>
    </citation>
    <scope>NUCLEOTIDE SEQUENCE</scope>
    <source>
        <strain evidence="3">DSM 46832</strain>
    </source>
</reference>
<keyword evidence="4" id="KW-1185">Reference proteome</keyword>
<dbReference type="RefSeq" id="WP_192766687.1">
    <property type="nucleotide sequence ID" value="NZ_JADBEB010000001.1"/>
</dbReference>
<feature type="region of interest" description="Disordered" evidence="1">
    <location>
        <begin position="1"/>
        <end position="21"/>
    </location>
</feature>
<proteinExistence type="predicted"/>
<evidence type="ECO:0000256" key="2">
    <source>
        <dbReference type="SAM" id="Phobius"/>
    </source>
</evidence>
<organism evidence="3 4">
    <name type="scientific">Plantactinospora soyae</name>
    <dbReference type="NCBI Taxonomy" id="1544732"/>
    <lineage>
        <taxon>Bacteria</taxon>
        <taxon>Bacillati</taxon>
        <taxon>Actinomycetota</taxon>
        <taxon>Actinomycetes</taxon>
        <taxon>Micromonosporales</taxon>
        <taxon>Micromonosporaceae</taxon>
        <taxon>Plantactinospora</taxon>
    </lineage>
</organism>
<feature type="transmembrane region" description="Helical" evidence="2">
    <location>
        <begin position="26"/>
        <end position="46"/>
    </location>
</feature>
<name>A0A927M208_9ACTN</name>
<evidence type="ECO:0000256" key="1">
    <source>
        <dbReference type="SAM" id="MobiDB-lite"/>
    </source>
</evidence>
<keyword evidence="2" id="KW-0472">Membrane</keyword>
<feature type="region of interest" description="Disordered" evidence="1">
    <location>
        <begin position="178"/>
        <end position="197"/>
    </location>
</feature>
<evidence type="ECO:0000313" key="4">
    <source>
        <dbReference type="Proteomes" id="UP000649753"/>
    </source>
</evidence>
<sequence length="289" mass="30242">MTTEHPPWLAPSSQPDPPGAQRRRRWLAAGLAGWIVVLLVVTYVSVRRDDPTVREQRSIEQAGPVVDRAIGDLVAAAGPDVVVELAERRVRDDCEVTLLRKGAAIDAAITIRSPEAEAPEVLDRIASRLPAAYQAGVRHRADGAADALRADAGEFVAIEGEFVEPGVVSLTVQTGCRPASDTFDDRSTPPPSPADEDPVRVLTALGATDLDPVDLIAVDCPGQGTVRTARSAGRTTATGPPGALLPRPAGTVVVTDTPQVYAYRAGAVSVVVESGDGRIRVATTTGCPS</sequence>
<comment type="caution">
    <text evidence="3">The sequence shown here is derived from an EMBL/GenBank/DDBJ whole genome shotgun (WGS) entry which is preliminary data.</text>
</comment>
<dbReference type="Proteomes" id="UP000649753">
    <property type="component" value="Unassembled WGS sequence"/>
</dbReference>
<protein>
    <submittedName>
        <fullName evidence="3">Uncharacterized protein</fullName>
    </submittedName>
</protein>
<dbReference type="EMBL" id="JADBEB010000001">
    <property type="protein sequence ID" value="MBE1486708.1"/>
    <property type="molecule type" value="Genomic_DNA"/>
</dbReference>
<keyword evidence="2" id="KW-0812">Transmembrane</keyword>
<accession>A0A927M208</accession>
<dbReference type="AlphaFoldDB" id="A0A927M208"/>
<keyword evidence="2" id="KW-1133">Transmembrane helix</keyword>
<gene>
    <name evidence="3" type="ORF">H4W31_002346</name>
</gene>
<evidence type="ECO:0000313" key="3">
    <source>
        <dbReference type="EMBL" id="MBE1486708.1"/>
    </source>
</evidence>